<name>A0A965GDF3_9PROT</name>
<dbReference type="SUPFAM" id="SSF52540">
    <property type="entry name" value="P-loop containing nucleoside triphosphate hydrolases"/>
    <property type="match status" value="1"/>
</dbReference>
<organism evidence="3 4">
    <name type="scientific">Candidatus Fonsibacter lacus</name>
    <dbReference type="NCBI Taxonomy" id="2576439"/>
    <lineage>
        <taxon>Bacteria</taxon>
        <taxon>Pseudomonadati</taxon>
        <taxon>Pseudomonadota</taxon>
        <taxon>Alphaproteobacteria</taxon>
        <taxon>Candidatus Pelagibacterales</taxon>
        <taxon>Candidatus Pelagibacterales incertae sedis</taxon>
        <taxon>Candidatus Fonsibacter</taxon>
    </lineage>
</organism>
<evidence type="ECO:0000313" key="3">
    <source>
        <dbReference type="EMBL" id="NBR94101.1"/>
    </source>
</evidence>
<comment type="caution">
    <text evidence="3">The sequence shown here is derived from an EMBL/GenBank/DDBJ whole genome shotgun (WGS) entry which is preliminary data.</text>
</comment>
<evidence type="ECO:0000256" key="1">
    <source>
        <dbReference type="ARBA" id="ARBA00006611"/>
    </source>
</evidence>
<dbReference type="Gene3D" id="3.40.50.300">
    <property type="entry name" value="P-loop containing nucleotide triphosphate hydrolases"/>
    <property type="match status" value="1"/>
</dbReference>
<dbReference type="PANTHER" id="PTHR30486">
    <property type="entry name" value="TWITCHING MOTILITY PROTEIN PILT"/>
    <property type="match status" value="1"/>
</dbReference>
<reference evidence="3" key="1">
    <citation type="submission" date="2018-10" db="EMBL/GenBank/DDBJ databases">
        <title>Iterative Subtractive Binning of Freshwater Chronoseries Metagenomes Recovers Nearly Complete Genomes from over Four Hundred Novel Species.</title>
        <authorList>
            <person name="Rodriguez-R L.M."/>
            <person name="Tsementzi D."/>
            <person name="Luo C."/>
            <person name="Konstantinidis K.T."/>
        </authorList>
    </citation>
    <scope>NUCLEOTIDE SEQUENCE</scope>
    <source>
        <strain evidence="3">WB5_2A_028</strain>
    </source>
</reference>
<dbReference type="CDD" id="cd01130">
    <property type="entry name" value="VirB11-like_ATPase"/>
    <property type="match status" value="1"/>
</dbReference>
<comment type="similarity">
    <text evidence="1">Belongs to the GSP E family.</text>
</comment>
<dbReference type="Gene3D" id="3.30.450.370">
    <property type="match status" value="1"/>
</dbReference>
<dbReference type="PANTHER" id="PTHR30486:SF6">
    <property type="entry name" value="TYPE IV PILUS RETRACTATION ATPASE PILT"/>
    <property type="match status" value="1"/>
</dbReference>
<proteinExistence type="inferred from homology"/>
<dbReference type="InterPro" id="IPR027417">
    <property type="entry name" value="P-loop_NTPase"/>
</dbReference>
<dbReference type="GO" id="GO:0016887">
    <property type="term" value="F:ATP hydrolysis activity"/>
    <property type="evidence" value="ECO:0007669"/>
    <property type="project" value="InterPro"/>
</dbReference>
<dbReference type="Pfam" id="PF00437">
    <property type="entry name" value="T2SSE"/>
    <property type="match status" value="1"/>
</dbReference>
<dbReference type="EMBL" id="RFXN01000057">
    <property type="protein sequence ID" value="NBR94101.1"/>
    <property type="molecule type" value="Genomic_DNA"/>
</dbReference>
<dbReference type="InterPro" id="IPR050921">
    <property type="entry name" value="T4SS_GSP_E_ATPase"/>
</dbReference>
<dbReference type="Proteomes" id="UP000740727">
    <property type="component" value="Unassembled WGS sequence"/>
</dbReference>
<dbReference type="InterPro" id="IPR001482">
    <property type="entry name" value="T2SS/T4SS_dom"/>
</dbReference>
<gene>
    <name evidence="3" type="ORF">EBT44_04605</name>
</gene>
<evidence type="ECO:0000313" key="4">
    <source>
        <dbReference type="Proteomes" id="UP000740727"/>
    </source>
</evidence>
<evidence type="ECO:0000259" key="2">
    <source>
        <dbReference type="Pfam" id="PF00437"/>
    </source>
</evidence>
<sequence>MKEEILDEIRNQVVTELIKKRPWISEIDFQSESQSFRDLSSGLGPFTELLERANCTDLFINANDGVWIKEGAGLKKLDYLINEELLINFIRLQALRVGKHFDQAHPAIDLELSEGIRLHALFPPLVEHGVHVSIRVNQKQAHPNCNDFYGEVLTLIIESKRNFLISGGTGSGKTTFLSHLIEKIPEEQRILVIEDTREILAKHSHMLRLQSRGSNSEGLGAYSARELIRQALRMRPDRIYLGEVRGSDVLDLLLALNTGHEGSGGTIHANSPRDVPNRVAALAMTIGIPREGALALFASSINLIIHLDGKRDGNRISSISRVVAREKSVFVEEILSVDEDFSLENLLALKKALIL</sequence>
<protein>
    <submittedName>
        <fullName evidence="3">Pilus assembly protein CpaF</fullName>
    </submittedName>
</protein>
<feature type="domain" description="Bacterial type II secretion system protein E" evidence="2">
    <location>
        <begin position="129"/>
        <end position="305"/>
    </location>
</feature>
<dbReference type="AlphaFoldDB" id="A0A965GDF3"/>
<accession>A0A965GDF3</accession>